<name>A0ACD1A8I0_9FIRM</name>
<organism evidence="1 2">
    <name type="scientific">Anoxybacterium hadale</name>
    <dbReference type="NCBI Taxonomy" id="3408580"/>
    <lineage>
        <taxon>Bacteria</taxon>
        <taxon>Bacillati</taxon>
        <taxon>Bacillota</taxon>
        <taxon>Clostridia</taxon>
        <taxon>Peptostreptococcales</taxon>
        <taxon>Anaerovoracaceae</taxon>
        <taxon>Anoxybacterium</taxon>
    </lineage>
</organism>
<keyword evidence="2" id="KW-1185">Reference proteome</keyword>
<sequence length="288" mass="33007">MPQYDRYKNRNVNIEFHVREDFSKMPYPGRFSLVFLTDGSISGLRNDHPFHVSAPGVLCLTDKDEFCIFENKNVSAQTFCFDSDFLSSIPISESQDYASTNLKIQTGLSLFSKDSLQTGLPRVPERAYPQLFEWFFVLGTEVYAQSDGLWACRIKKYLIQILGMLEDLNRQAEQSPVDLVLEYIHTYYANKISLADLTSCAHLNRVSLNQLFHQRCGCTAMTYLLNHRLKVASSLLTHTDMSLNEIARSTGFEYDTYFIKQFTAKKKMSPTVFRNSSRESAVFPVEAN</sequence>
<evidence type="ECO:0000313" key="2">
    <source>
        <dbReference type="Proteomes" id="UP000594014"/>
    </source>
</evidence>
<proteinExistence type="predicted"/>
<accession>A0ACD1A8I0</accession>
<gene>
    <name evidence="1" type="ORF">FRZ06_04550</name>
</gene>
<evidence type="ECO:0000313" key="1">
    <source>
        <dbReference type="EMBL" id="QOX62668.1"/>
    </source>
</evidence>
<reference evidence="1" key="1">
    <citation type="submission" date="2019-08" db="EMBL/GenBank/DDBJ databases">
        <title>Genome sequence of Clostridiales bacterium MT110.</title>
        <authorList>
            <person name="Cao J."/>
        </authorList>
    </citation>
    <scope>NUCLEOTIDE SEQUENCE</scope>
    <source>
        <strain evidence="1">MT110</strain>
    </source>
</reference>
<dbReference type="Proteomes" id="UP000594014">
    <property type="component" value="Chromosome"/>
</dbReference>
<protein>
    <submittedName>
        <fullName evidence="1">Helix-turn-helix transcriptional regulator</fullName>
    </submittedName>
</protein>
<dbReference type="EMBL" id="CP042469">
    <property type="protein sequence ID" value="QOX62668.1"/>
    <property type="molecule type" value="Genomic_DNA"/>
</dbReference>